<sequence length="232" mass="25902">MNVPAKGGGGMEGPPPPNLYRSLRFHPLIDILLVTDVERLGNTRTRRRPDGFPDFRGALSAFRHVAFDSQCWNRIFDGCPGLNQMPEVTRFQTGQRGAVNFEPFCTILEAAYHVYFLDLCGLLGELQRDFSGLVAKLQSWERLVQPGYVAPITLAFLQALRGNAAKLAAEYNRALQQSAPYPTANADHWSSRRPLNQGPHSMYWLYEGGAVPLFDPSVDPVDPAWERGLAQM</sequence>
<dbReference type="Proteomes" id="UP001390339">
    <property type="component" value="Unassembled WGS sequence"/>
</dbReference>
<name>A0ABR2I115_9PEZI</name>
<evidence type="ECO:0000313" key="1">
    <source>
        <dbReference type="EMBL" id="KAK8856035.1"/>
    </source>
</evidence>
<comment type="caution">
    <text evidence="1">The sequence shown here is derived from an EMBL/GenBank/DDBJ whole genome shotgun (WGS) entry which is preliminary data.</text>
</comment>
<proteinExistence type="predicted"/>
<protein>
    <submittedName>
        <fullName evidence="1">Uncharacterized protein</fullName>
    </submittedName>
</protein>
<organism evidence="1 2">
    <name type="scientific">Apiospora arundinis</name>
    <dbReference type="NCBI Taxonomy" id="335852"/>
    <lineage>
        <taxon>Eukaryota</taxon>
        <taxon>Fungi</taxon>
        <taxon>Dikarya</taxon>
        <taxon>Ascomycota</taxon>
        <taxon>Pezizomycotina</taxon>
        <taxon>Sordariomycetes</taxon>
        <taxon>Xylariomycetidae</taxon>
        <taxon>Amphisphaeriales</taxon>
        <taxon>Apiosporaceae</taxon>
        <taxon>Apiospora</taxon>
    </lineage>
</organism>
<accession>A0ABR2I115</accession>
<evidence type="ECO:0000313" key="2">
    <source>
        <dbReference type="Proteomes" id="UP001390339"/>
    </source>
</evidence>
<keyword evidence="2" id="KW-1185">Reference proteome</keyword>
<gene>
    <name evidence="1" type="ORF">PGQ11_011947</name>
</gene>
<reference evidence="1 2" key="1">
    <citation type="journal article" date="2024" name="IMA Fungus">
        <title>Apiospora arundinis, a panoply of carbohydrate-active enzymes and secondary metabolites.</title>
        <authorList>
            <person name="Sorensen T."/>
            <person name="Petersen C."/>
            <person name="Muurmann A.T."/>
            <person name="Christiansen J.V."/>
            <person name="Brundto M.L."/>
            <person name="Overgaard C.K."/>
            <person name="Boysen A.T."/>
            <person name="Wollenberg R.D."/>
            <person name="Larsen T.O."/>
            <person name="Sorensen J.L."/>
            <person name="Nielsen K.L."/>
            <person name="Sondergaard T.E."/>
        </authorList>
    </citation>
    <scope>NUCLEOTIDE SEQUENCE [LARGE SCALE GENOMIC DNA]</scope>
    <source>
        <strain evidence="1 2">AAU 773</strain>
    </source>
</reference>
<dbReference type="EMBL" id="JAPCWZ010000007">
    <property type="protein sequence ID" value="KAK8856035.1"/>
    <property type="molecule type" value="Genomic_DNA"/>
</dbReference>